<feature type="compositionally biased region" description="Basic residues" evidence="1">
    <location>
        <begin position="80"/>
        <end position="90"/>
    </location>
</feature>
<dbReference type="AlphaFoldDB" id="A0A8X6Y9R8"/>
<keyword evidence="3" id="KW-1185">Reference proteome</keyword>
<reference evidence="2" key="1">
    <citation type="submission" date="2020-08" db="EMBL/GenBank/DDBJ databases">
        <title>Multicomponent nature underlies the extraordinary mechanical properties of spider dragline silk.</title>
        <authorList>
            <person name="Kono N."/>
            <person name="Nakamura H."/>
            <person name="Mori M."/>
            <person name="Yoshida Y."/>
            <person name="Ohtoshi R."/>
            <person name="Malay A.D."/>
            <person name="Moran D.A.P."/>
            <person name="Tomita M."/>
            <person name="Numata K."/>
            <person name="Arakawa K."/>
        </authorList>
    </citation>
    <scope>NUCLEOTIDE SEQUENCE</scope>
</reference>
<dbReference type="Proteomes" id="UP000886998">
    <property type="component" value="Unassembled WGS sequence"/>
</dbReference>
<evidence type="ECO:0000256" key="1">
    <source>
        <dbReference type="SAM" id="MobiDB-lite"/>
    </source>
</evidence>
<name>A0A8X6Y9R8_9ARAC</name>
<proteinExistence type="predicted"/>
<sequence length="159" mass="16547">MGIVPCRDRRARFVPTRPGRHPRAQALSPVGLAPKFARGRAMAVQHRPGSRRHALPAAGGGVALVTGEAFVSRPPVQARGSRRWRAHGRLRSAAGVQRRGGGVAAPAPGGPAQLGMVRGRHRRHAGPWPARGKPELACRGATGAPPCRRGPAPGQPAAA</sequence>
<protein>
    <submittedName>
        <fullName evidence="2">Uncharacterized protein</fullName>
    </submittedName>
</protein>
<comment type="caution">
    <text evidence="2">The sequence shown here is derived from an EMBL/GenBank/DDBJ whole genome shotgun (WGS) entry which is preliminary data.</text>
</comment>
<dbReference type="EMBL" id="BMAV01015588">
    <property type="protein sequence ID" value="GFY65624.1"/>
    <property type="molecule type" value="Genomic_DNA"/>
</dbReference>
<evidence type="ECO:0000313" key="2">
    <source>
        <dbReference type="EMBL" id="GFY65624.1"/>
    </source>
</evidence>
<feature type="compositionally biased region" description="Low complexity" evidence="1">
    <location>
        <begin position="139"/>
        <end position="159"/>
    </location>
</feature>
<evidence type="ECO:0000313" key="3">
    <source>
        <dbReference type="Proteomes" id="UP000886998"/>
    </source>
</evidence>
<gene>
    <name evidence="2" type="ORF">TNIN_93661</name>
</gene>
<organism evidence="2 3">
    <name type="scientific">Trichonephila inaurata madagascariensis</name>
    <dbReference type="NCBI Taxonomy" id="2747483"/>
    <lineage>
        <taxon>Eukaryota</taxon>
        <taxon>Metazoa</taxon>
        <taxon>Ecdysozoa</taxon>
        <taxon>Arthropoda</taxon>
        <taxon>Chelicerata</taxon>
        <taxon>Arachnida</taxon>
        <taxon>Araneae</taxon>
        <taxon>Araneomorphae</taxon>
        <taxon>Entelegynae</taxon>
        <taxon>Araneoidea</taxon>
        <taxon>Nephilidae</taxon>
        <taxon>Trichonephila</taxon>
        <taxon>Trichonephila inaurata</taxon>
    </lineage>
</organism>
<feature type="compositionally biased region" description="Low complexity" evidence="1">
    <location>
        <begin position="104"/>
        <end position="113"/>
    </location>
</feature>
<feature type="region of interest" description="Disordered" evidence="1">
    <location>
        <begin position="76"/>
        <end position="159"/>
    </location>
</feature>
<accession>A0A8X6Y9R8</accession>